<gene>
    <name evidence="5" type="ORF">SAMN02745243_01286</name>
</gene>
<feature type="binding site" evidence="4">
    <location>
        <position position="64"/>
    </location>
    <ligand>
        <name>a divalent metal cation</name>
        <dbReference type="ChEBI" id="CHEBI:60240"/>
        <label>2</label>
    </ligand>
</feature>
<dbReference type="Pfam" id="PF01784">
    <property type="entry name" value="DUF34_NIF3"/>
    <property type="match status" value="1"/>
</dbReference>
<proteinExistence type="inferred from homology"/>
<evidence type="ECO:0000256" key="1">
    <source>
        <dbReference type="ARBA" id="ARBA00006964"/>
    </source>
</evidence>
<dbReference type="Proteomes" id="UP000184301">
    <property type="component" value="Unassembled WGS sequence"/>
</dbReference>
<evidence type="ECO:0000256" key="2">
    <source>
        <dbReference type="ARBA" id="ARBA00022112"/>
    </source>
</evidence>
<dbReference type="InterPro" id="IPR036069">
    <property type="entry name" value="DUF34/NIF3_sf"/>
</dbReference>
<feature type="binding site" evidence="4">
    <location>
        <position position="234"/>
    </location>
    <ligand>
        <name>a divalent metal cation</name>
        <dbReference type="ChEBI" id="CHEBI:60240"/>
        <label>1</label>
    </ligand>
</feature>
<dbReference type="PANTHER" id="PTHR13799">
    <property type="entry name" value="NGG1 INTERACTING FACTOR 3"/>
    <property type="match status" value="1"/>
</dbReference>
<protein>
    <recommendedName>
        <fullName evidence="2">GTP cyclohydrolase 1 type 2 homolog</fullName>
    </recommendedName>
</protein>
<dbReference type="Gene3D" id="3.40.1390.30">
    <property type="entry name" value="NIF3 (NGG1p interacting factor 3)-like"/>
    <property type="match status" value="2"/>
</dbReference>
<organism evidence="5 6">
    <name type="scientific">Hespellia stercorisuis DSM 15480</name>
    <dbReference type="NCBI Taxonomy" id="1121950"/>
    <lineage>
        <taxon>Bacteria</taxon>
        <taxon>Bacillati</taxon>
        <taxon>Bacillota</taxon>
        <taxon>Clostridia</taxon>
        <taxon>Lachnospirales</taxon>
        <taxon>Lachnospiraceae</taxon>
        <taxon>Hespellia</taxon>
    </lineage>
</organism>
<keyword evidence="3 4" id="KW-0479">Metal-binding</keyword>
<evidence type="ECO:0000313" key="6">
    <source>
        <dbReference type="Proteomes" id="UP000184301"/>
    </source>
</evidence>
<reference evidence="5 6" key="1">
    <citation type="submission" date="2016-11" db="EMBL/GenBank/DDBJ databases">
        <authorList>
            <person name="Jaros S."/>
            <person name="Januszkiewicz K."/>
            <person name="Wedrychowicz H."/>
        </authorList>
    </citation>
    <scope>NUCLEOTIDE SEQUENCE [LARGE SCALE GENOMIC DNA]</scope>
    <source>
        <strain evidence="5 6">DSM 15480</strain>
    </source>
</reference>
<keyword evidence="6" id="KW-1185">Reference proteome</keyword>
<dbReference type="EMBL" id="FQZY01000016">
    <property type="protein sequence ID" value="SHJ75520.1"/>
    <property type="molecule type" value="Genomic_DNA"/>
</dbReference>
<dbReference type="PANTHER" id="PTHR13799:SF14">
    <property type="entry name" value="GTP CYCLOHYDROLASE 1 TYPE 2 HOMOLOG"/>
    <property type="match status" value="1"/>
</dbReference>
<dbReference type="NCBIfam" id="TIGR00486">
    <property type="entry name" value="YbgI_SA1388"/>
    <property type="match status" value="1"/>
</dbReference>
<feature type="binding site" evidence="4">
    <location>
        <position position="65"/>
    </location>
    <ligand>
        <name>a divalent metal cation</name>
        <dbReference type="ChEBI" id="CHEBI:60240"/>
        <label>1</label>
    </ligand>
</feature>
<dbReference type="GO" id="GO:0005737">
    <property type="term" value="C:cytoplasm"/>
    <property type="evidence" value="ECO:0007669"/>
    <property type="project" value="TreeGrafter"/>
</dbReference>
<dbReference type="GO" id="GO:0046872">
    <property type="term" value="F:metal ion binding"/>
    <property type="evidence" value="ECO:0007669"/>
    <property type="project" value="UniProtKB-KW"/>
</dbReference>
<feature type="binding site" evidence="4">
    <location>
        <position position="230"/>
    </location>
    <ligand>
        <name>a divalent metal cation</name>
        <dbReference type="ChEBI" id="CHEBI:60240"/>
        <label>1</label>
    </ligand>
</feature>
<dbReference type="RefSeq" id="WP_073107060.1">
    <property type="nucleotide sequence ID" value="NZ_FQZY01000016.1"/>
</dbReference>
<comment type="similarity">
    <text evidence="1">Belongs to the GTP cyclohydrolase I type 2/NIF3 family.</text>
</comment>
<evidence type="ECO:0000256" key="4">
    <source>
        <dbReference type="PIRSR" id="PIRSR602678-1"/>
    </source>
</evidence>
<evidence type="ECO:0000313" key="5">
    <source>
        <dbReference type="EMBL" id="SHJ75520.1"/>
    </source>
</evidence>
<dbReference type="InterPro" id="IPR002678">
    <property type="entry name" value="DUF34/NIF3"/>
</dbReference>
<dbReference type="FunFam" id="3.40.1390.30:FF:000001">
    <property type="entry name" value="GTP cyclohydrolase 1 type 2"/>
    <property type="match status" value="1"/>
</dbReference>
<dbReference type="AlphaFoldDB" id="A0A1M6LWI8"/>
<name>A0A1M6LWI8_9FIRM</name>
<feature type="binding site" evidence="4">
    <location>
        <position position="103"/>
    </location>
    <ligand>
        <name>a divalent metal cation</name>
        <dbReference type="ChEBI" id="CHEBI:60240"/>
        <label>1</label>
    </ligand>
</feature>
<accession>A0A1M6LWI8</accession>
<sequence>MLCRDIMKQLEEMYPTDAALDFDNVGLLVGRSDKEVKKIYIALDATEDVIEDAIGKNVDMLITHHPMIFDPLKSVTSEHFTGRRIIDLIKYDISYYAMHTNYDVMGMAGLAGRLFELQEPVVLEETYWDRREGMNTYARDGIGRVGRLTHPMSLKETTDWVKEKLHLEQVKVFGDMKQEVSVMAVSPGSGKSMIDAALEKGADVLVTGDIDHHAGIDAVAKGIAIIDAGHYGTEYIFMEDVKSYLKDSIDGVEIETAEFCLPFQII</sequence>
<dbReference type="SUPFAM" id="SSF102705">
    <property type="entry name" value="NIF3 (NGG1p interacting factor 3)-like"/>
    <property type="match status" value="1"/>
</dbReference>
<dbReference type="OrthoDB" id="9792792at2"/>
<evidence type="ECO:0000256" key="3">
    <source>
        <dbReference type="ARBA" id="ARBA00022723"/>
    </source>
</evidence>
<dbReference type="STRING" id="1121950.SAMN02745243_01286"/>